<dbReference type="KEGG" id="vg:18263521"/>
<dbReference type="Pfam" id="PF00080">
    <property type="entry name" value="Sod_Cu"/>
    <property type="match status" value="1"/>
</dbReference>
<dbReference type="Proteomes" id="UP000174145">
    <property type="component" value="Segment"/>
</dbReference>
<evidence type="ECO:0000256" key="2">
    <source>
        <dbReference type="ARBA" id="ARBA00023200"/>
    </source>
</evidence>
<dbReference type="CDD" id="cd00305">
    <property type="entry name" value="Cu-Zn_Superoxide_Dismutase"/>
    <property type="match status" value="1"/>
</dbReference>
<evidence type="ECO:0000313" key="5">
    <source>
        <dbReference type="Proteomes" id="UP000174145"/>
    </source>
</evidence>
<keyword evidence="2" id="KW-1035">Host cytoplasm</keyword>
<dbReference type="Gene3D" id="2.60.40.200">
    <property type="entry name" value="Superoxide dismutase, copper/zinc binding domain"/>
    <property type="match status" value="1"/>
</dbReference>
<dbReference type="RefSeq" id="YP_009001565.1">
    <property type="nucleotide sequence ID" value="NC_023426.1"/>
</dbReference>
<accession>W6JIT4</accession>
<dbReference type="InterPro" id="IPR001424">
    <property type="entry name" value="SOD_Cu_Zn_dom"/>
</dbReference>
<evidence type="ECO:0000313" key="4">
    <source>
        <dbReference type="EMBL" id="BAO49452.1"/>
    </source>
</evidence>
<dbReference type="GO" id="GO:0030430">
    <property type="term" value="C:host cell cytoplasm"/>
    <property type="evidence" value="ECO:0007669"/>
    <property type="project" value="UniProtKB-SubCell"/>
</dbReference>
<comment type="subcellular location">
    <subcellularLocation>
        <location evidence="1">Host cytoplasm</location>
    </subcellularLocation>
</comment>
<dbReference type="InterPro" id="IPR036423">
    <property type="entry name" value="SOD-like_Cu/Zn_dom_sf"/>
</dbReference>
<dbReference type="SUPFAM" id="SSF49329">
    <property type="entry name" value="Cu,Zn superoxide dismutase-like"/>
    <property type="match status" value="1"/>
</dbReference>
<dbReference type="GeneID" id="18263521"/>
<organism evidence="4 5">
    <name type="scientific">Alphaentomopoxvirus acuprea</name>
    <dbReference type="NCBI Taxonomy" id="62099"/>
    <lineage>
        <taxon>Viruses</taxon>
        <taxon>Varidnaviria</taxon>
        <taxon>Bamfordvirae</taxon>
        <taxon>Nucleocytoviricota</taxon>
        <taxon>Pokkesviricetes</taxon>
        <taxon>Chitovirales</taxon>
        <taxon>Poxviridae</taxon>
        <taxon>Entomopoxvirinae</taxon>
        <taxon>Alphaentomopoxvirus</taxon>
    </lineage>
</organism>
<dbReference type="OrthoDB" id="15673at10239"/>
<dbReference type="GO" id="GO:0006801">
    <property type="term" value="P:superoxide metabolic process"/>
    <property type="evidence" value="ECO:0007669"/>
    <property type="project" value="InterPro"/>
</dbReference>
<dbReference type="PRINTS" id="PR00068">
    <property type="entry name" value="CUZNDISMTASE"/>
</dbReference>
<dbReference type="PANTHER" id="PTHR10003">
    <property type="entry name" value="SUPEROXIDE DISMUTASE CU-ZN -RELATED"/>
    <property type="match status" value="1"/>
</dbReference>
<feature type="domain" description="Superoxide dismutase copper/zinc binding" evidence="3">
    <location>
        <begin position="14"/>
        <end position="144"/>
    </location>
</feature>
<protein>
    <submittedName>
        <fullName evidence="4">Superoxide dismutase</fullName>
    </submittedName>
</protein>
<evidence type="ECO:0000259" key="3">
    <source>
        <dbReference type="Pfam" id="PF00080"/>
    </source>
</evidence>
<reference evidence="4 5" key="1">
    <citation type="journal article" date="2014" name="Virology">
        <title>The complete genome sequence of the Alphaentomopoxvirus Anomala cuprea entomopoxvirus, including its terminal hairpin loop sequences, suggests a potentially unique mode of apoptosis inhibition and mode of DNA replication.</title>
        <authorList>
            <person name="Mitsuhashi W."/>
            <person name="Miyamoto K."/>
            <person name="Wada S."/>
        </authorList>
    </citation>
    <scope>NUCLEOTIDE SEQUENCE [LARGE SCALE GENOMIC DNA]</scope>
    <source>
        <strain evidence="4">CV6M</strain>
    </source>
</reference>
<evidence type="ECO:0000256" key="1">
    <source>
        <dbReference type="ARBA" id="ARBA00004192"/>
    </source>
</evidence>
<keyword evidence="5" id="KW-1185">Reference proteome</keyword>
<dbReference type="InterPro" id="IPR024134">
    <property type="entry name" value="SOD_Cu/Zn_/chaperone"/>
</dbReference>
<dbReference type="EMBL" id="AP013055">
    <property type="protein sequence ID" value="BAO49452.1"/>
    <property type="molecule type" value="Genomic_DNA"/>
</dbReference>
<name>W6JIT4_9POXV</name>
<sequence>MRAICCIKGNNIFGEIIFEETGSGVRMHGNIRGLSPGKHGFHIHNFGAISGCNTVGKHFNPYNKNHGAPYSIEKHLGDLGNIIVNENGMAIVDEYYNFLTLSGNDSIMGRSLVIHSNEDDLGKGNNQESKISGNSGTKIACGNILAY</sequence>
<dbReference type="GO" id="GO:0005507">
    <property type="term" value="F:copper ion binding"/>
    <property type="evidence" value="ECO:0007669"/>
    <property type="project" value="InterPro"/>
</dbReference>
<proteinExistence type="predicted"/>